<evidence type="ECO:0000313" key="3">
    <source>
        <dbReference type="Proteomes" id="UP000299102"/>
    </source>
</evidence>
<dbReference type="OrthoDB" id="8063408at2759"/>
<dbReference type="EMBL" id="BGZK01000020">
    <property type="protein sequence ID" value="GBP06062.1"/>
    <property type="molecule type" value="Genomic_DNA"/>
</dbReference>
<evidence type="ECO:0000256" key="1">
    <source>
        <dbReference type="SAM" id="MobiDB-lite"/>
    </source>
</evidence>
<protein>
    <submittedName>
        <fullName evidence="2">Uncharacterized protein</fullName>
    </submittedName>
</protein>
<keyword evidence="3" id="KW-1185">Reference proteome</keyword>
<name>A0A4C1SV65_EUMVA</name>
<dbReference type="AlphaFoldDB" id="A0A4C1SV65"/>
<accession>A0A4C1SV65</accession>
<dbReference type="Proteomes" id="UP000299102">
    <property type="component" value="Unassembled WGS sequence"/>
</dbReference>
<proteinExistence type="predicted"/>
<comment type="caution">
    <text evidence="2">The sequence shown here is derived from an EMBL/GenBank/DDBJ whole genome shotgun (WGS) entry which is preliminary data.</text>
</comment>
<organism evidence="2 3">
    <name type="scientific">Eumeta variegata</name>
    <name type="common">Bagworm moth</name>
    <name type="synonym">Eumeta japonica</name>
    <dbReference type="NCBI Taxonomy" id="151549"/>
    <lineage>
        <taxon>Eukaryota</taxon>
        <taxon>Metazoa</taxon>
        <taxon>Ecdysozoa</taxon>
        <taxon>Arthropoda</taxon>
        <taxon>Hexapoda</taxon>
        <taxon>Insecta</taxon>
        <taxon>Pterygota</taxon>
        <taxon>Neoptera</taxon>
        <taxon>Endopterygota</taxon>
        <taxon>Lepidoptera</taxon>
        <taxon>Glossata</taxon>
        <taxon>Ditrysia</taxon>
        <taxon>Tineoidea</taxon>
        <taxon>Psychidae</taxon>
        <taxon>Oiketicinae</taxon>
        <taxon>Eumeta</taxon>
    </lineage>
</organism>
<evidence type="ECO:0000313" key="2">
    <source>
        <dbReference type="EMBL" id="GBP06062.1"/>
    </source>
</evidence>
<reference evidence="2 3" key="1">
    <citation type="journal article" date="2019" name="Commun. Biol.">
        <title>The bagworm genome reveals a unique fibroin gene that provides high tensile strength.</title>
        <authorList>
            <person name="Kono N."/>
            <person name="Nakamura H."/>
            <person name="Ohtoshi R."/>
            <person name="Tomita M."/>
            <person name="Numata K."/>
            <person name="Arakawa K."/>
        </authorList>
    </citation>
    <scope>NUCLEOTIDE SEQUENCE [LARGE SCALE GENOMIC DNA]</scope>
</reference>
<gene>
    <name evidence="2" type="ORF">EVAR_3291_1</name>
</gene>
<sequence length="78" mass="9365">MSMVRHALGQIFYPNIVSMLDDLSEEQGERFHQDIRTMKERYQGYWYVNVRNWSQEQMRSRSDSRIKPESGKEVSLHA</sequence>
<feature type="region of interest" description="Disordered" evidence="1">
    <location>
        <begin position="58"/>
        <end position="78"/>
    </location>
</feature>